<sequence length="956" mass="107586">MARKRGPHLIELTSSDESEDNDSNNGISDADLYGHAADGAVNSDDDMSDGVEVSLLALHNCMKEINKIKLLKNKMVKNALNYDQKKVLQNYGFGSLLTFDKCYVPSKFVKWVARSVDHKSGDIILDGKVIYLDNVDFGNRQPPDTIPRVLVWKQDMIKSYSDLDEKSHGVYGLRPLLDRSVTCYAKTLLKPRSLSLSNDSDFLDSLDIVFGCNLPNFLKMNICKLIESYSLNSALSIDLDLTALNPLPVQLKRIFSKLLNHISSVEDRAKNLVLDMLKLLNDSSNSSEKWHDLQENSVNEDNNTIPDNGEGDKESPVLGNIAPPDHASDDIQGCASQLIPELPVPNLTNAAITSTLAKLPNVDLQRVLRKLSKHSTSTANEATAHAPSELKSQPSMVPLRCNAESAFKNQTARKPFKDISNACNNEKSASFKDSGCSRRDVIYIDGDVEFVPDSLSPNPPSLQRRMFVPKENLLLDPEQANNAVLERDFSICSKTRPLSKSNLLFFPTCYDNHWFVFAVDIKDKNFVFLDPFYSKDDAFQEHVRDRMINSFMIQWDRYVGVDMKFDDYDVVYPNVPAHSEDNMCDSGIISMMCVEYWTSPRVMLSTIFSPSDVPNIRVKIANNLLFNSRNKGNKNLVIAYMDEAPPDHASDDIQGCASQLIPELPVPNLTNAAITSTLAKLPNVDLQKVLRKLSKHSTSTANEATAHAPSELKSQPSMVPLRCNAESAFKNQTARKPFKDISNACNNEKSASFKDSGCSRRDVIYIDGDVEFVPDSLSPNPPSLQRRMFVPKVTPGSDRFTPMLHQRTPIHMQNLDSSPDMAQKSNIEPNVVTPDVSILKESIPSKYRLSKENLLLDPEQANNAVLERGFSICSKTRPFSKSNLLFFPTCYDNHWFVFAVDIEDKNFVFLDPFYSKDDAFQEHVRDRMIYSFMIQWDRYVGVDMKFDDYDVVYPNV</sequence>
<evidence type="ECO:0000256" key="1">
    <source>
        <dbReference type="ARBA" id="ARBA00005234"/>
    </source>
</evidence>
<protein>
    <recommendedName>
        <fullName evidence="6">Ubiquitin-like protease family profile domain-containing protein</fullName>
    </recommendedName>
</protein>
<comment type="caution">
    <text evidence="7">The sequence shown here is derived from an EMBL/GenBank/DDBJ whole genome shotgun (WGS) entry which is preliminary data.</text>
</comment>
<evidence type="ECO:0000313" key="7">
    <source>
        <dbReference type="EMBL" id="TVU41608.1"/>
    </source>
</evidence>
<dbReference type="Gene3D" id="3.40.395.10">
    <property type="entry name" value="Adenoviral Proteinase, Chain A"/>
    <property type="match status" value="2"/>
</dbReference>
<comment type="similarity">
    <text evidence="1">Belongs to the peptidase C48 family.</text>
</comment>
<dbReference type="InterPro" id="IPR003653">
    <property type="entry name" value="Peptidase_C48_C"/>
</dbReference>
<dbReference type="InterPro" id="IPR038765">
    <property type="entry name" value="Papain-like_cys_pep_sf"/>
</dbReference>
<dbReference type="GO" id="GO:0005634">
    <property type="term" value="C:nucleus"/>
    <property type="evidence" value="ECO:0007669"/>
    <property type="project" value="TreeGrafter"/>
</dbReference>
<keyword evidence="3" id="KW-0378">Hydrolase</keyword>
<keyword evidence="8" id="KW-1185">Reference proteome</keyword>
<proteinExistence type="inferred from homology"/>
<dbReference type="AlphaFoldDB" id="A0A5J9W0E7"/>
<feature type="region of interest" description="Disordered" evidence="5">
    <location>
        <begin position="1"/>
        <end position="28"/>
    </location>
</feature>
<evidence type="ECO:0000256" key="4">
    <source>
        <dbReference type="ARBA" id="ARBA00022807"/>
    </source>
</evidence>
<feature type="domain" description="Ubiquitin-like protease family profile" evidence="6">
    <location>
        <begin position="497"/>
        <end position="622"/>
    </location>
</feature>
<organism evidence="7 8">
    <name type="scientific">Eragrostis curvula</name>
    <name type="common">weeping love grass</name>
    <dbReference type="NCBI Taxonomy" id="38414"/>
    <lineage>
        <taxon>Eukaryota</taxon>
        <taxon>Viridiplantae</taxon>
        <taxon>Streptophyta</taxon>
        <taxon>Embryophyta</taxon>
        <taxon>Tracheophyta</taxon>
        <taxon>Spermatophyta</taxon>
        <taxon>Magnoliopsida</taxon>
        <taxon>Liliopsida</taxon>
        <taxon>Poales</taxon>
        <taxon>Poaceae</taxon>
        <taxon>PACMAD clade</taxon>
        <taxon>Chloridoideae</taxon>
        <taxon>Eragrostideae</taxon>
        <taxon>Eragrostidinae</taxon>
        <taxon>Eragrostis</taxon>
    </lineage>
</organism>
<dbReference type="PANTHER" id="PTHR12606">
    <property type="entry name" value="SENTRIN/SUMO-SPECIFIC PROTEASE"/>
    <property type="match status" value="1"/>
</dbReference>
<dbReference type="Gramene" id="TVU41608">
    <property type="protein sequence ID" value="TVU41608"/>
    <property type="gene ID" value="EJB05_15140"/>
</dbReference>
<evidence type="ECO:0000256" key="2">
    <source>
        <dbReference type="ARBA" id="ARBA00022670"/>
    </source>
</evidence>
<dbReference type="OrthoDB" id="1736291at2759"/>
<accession>A0A5J9W0E7</accession>
<dbReference type="EMBL" id="RWGY01000007">
    <property type="protein sequence ID" value="TVU41608.1"/>
    <property type="molecule type" value="Genomic_DNA"/>
</dbReference>
<dbReference type="SUPFAM" id="SSF54001">
    <property type="entry name" value="Cysteine proteinases"/>
    <property type="match status" value="2"/>
</dbReference>
<keyword evidence="2" id="KW-0645">Protease</keyword>
<dbReference type="Proteomes" id="UP000324897">
    <property type="component" value="Chromosome 4"/>
</dbReference>
<dbReference type="Pfam" id="PF02902">
    <property type="entry name" value="Peptidase_C48"/>
    <property type="match status" value="1"/>
</dbReference>
<keyword evidence="4" id="KW-0788">Thiol protease</keyword>
<evidence type="ECO:0000256" key="3">
    <source>
        <dbReference type="ARBA" id="ARBA00022801"/>
    </source>
</evidence>
<evidence type="ECO:0000259" key="6">
    <source>
        <dbReference type="Pfam" id="PF02902"/>
    </source>
</evidence>
<feature type="compositionally biased region" description="Polar residues" evidence="5">
    <location>
        <begin position="295"/>
        <end position="306"/>
    </location>
</feature>
<dbReference type="GO" id="GO:0016926">
    <property type="term" value="P:protein desumoylation"/>
    <property type="evidence" value="ECO:0007669"/>
    <property type="project" value="TreeGrafter"/>
</dbReference>
<dbReference type="GO" id="GO:0006508">
    <property type="term" value="P:proteolysis"/>
    <property type="evidence" value="ECO:0007669"/>
    <property type="project" value="UniProtKB-KW"/>
</dbReference>
<evidence type="ECO:0000313" key="8">
    <source>
        <dbReference type="Proteomes" id="UP000324897"/>
    </source>
</evidence>
<feature type="region of interest" description="Disordered" evidence="5">
    <location>
        <begin position="288"/>
        <end position="330"/>
    </location>
</feature>
<gene>
    <name evidence="7" type="ORF">EJB05_15140</name>
</gene>
<dbReference type="GO" id="GO:0016929">
    <property type="term" value="F:deSUMOylase activity"/>
    <property type="evidence" value="ECO:0007669"/>
    <property type="project" value="TreeGrafter"/>
</dbReference>
<reference evidence="7 8" key="1">
    <citation type="journal article" date="2019" name="Sci. Rep.">
        <title>A high-quality genome of Eragrostis curvula grass provides insights into Poaceae evolution and supports new strategies to enhance forage quality.</title>
        <authorList>
            <person name="Carballo J."/>
            <person name="Santos B.A.C.M."/>
            <person name="Zappacosta D."/>
            <person name="Garbus I."/>
            <person name="Selva J.P."/>
            <person name="Gallo C.A."/>
            <person name="Diaz A."/>
            <person name="Albertini E."/>
            <person name="Caccamo M."/>
            <person name="Echenique V."/>
        </authorList>
    </citation>
    <scope>NUCLEOTIDE SEQUENCE [LARGE SCALE GENOMIC DNA]</scope>
    <source>
        <strain evidence="8">cv. Victoria</strain>
        <tissue evidence="7">Leaf</tissue>
    </source>
</reference>
<evidence type="ECO:0000256" key="5">
    <source>
        <dbReference type="SAM" id="MobiDB-lite"/>
    </source>
</evidence>
<name>A0A5J9W0E7_9POAL</name>
<dbReference type="PANTHER" id="PTHR12606:SF141">
    <property type="entry name" value="GH15225P-RELATED"/>
    <property type="match status" value="1"/>
</dbReference>